<evidence type="ECO:0000256" key="6">
    <source>
        <dbReference type="SAM" id="MobiDB-lite"/>
    </source>
</evidence>
<dbReference type="Gene3D" id="3.30.460.20">
    <property type="entry name" value="CorA soluble domain-like"/>
    <property type="match status" value="1"/>
</dbReference>
<dbReference type="InterPro" id="IPR045863">
    <property type="entry name" value="CorA_TM1_TM2"/>
</dbReference>
<feature type="region of interest" description="Disordered" evidence="6">
    <location>
        <begin position="1"/>
        <end position="20"/>
    </location>
</feature>
<evidence type="ECO:0000256" key="4">
    <source>
        <dbReference type="ARBA" id="ARBA00022989"/>
    </source>
</evidence>
<dbReference type="CDD" id="cd12829">
    <property type="entry name" value="Alr1p-like"/>
    <property type="match status" value="1"/>
</dbReference>
<name>A0ABR2VW16_9FUNG</name>
<dbReference type="Pfam" id="PF01544">
    <property type="entry name" value="CorA"/>
    <property type="match status" value="1"/>
</dbReference>
<evidence type="ECO:0000256" key="2">
    <source>
        <dbReference type="ARBA" id="ARBA00009765"/>
    </source>
</evidence>
<keyword evidence="9" id="KW-1185">Reference proteome</keyword>
<dbReference type="EMBL" id="JASJQH010007547">
    <property type="protein sequence ID" value="KAK9704584.1"/>
    <property type="molecule type" value="Genomic_DNA"/>
</dbReference>
<feature type="transmembrane region" description="Helical" evidence="7">
    <location>
        <begin position="398"/>
        <end position="421"/>
    </location>
</feature>
<protein>
    <submittedName>
        <fullName evidence="8">CorA metal ion transporter</fullName>
    </submittedName>
</protein>
<dbReference type="SUPFAM" id="SSF144083">
    <property type="entry name" value="Magnesium transport protein CorA, transmembrane region"/>
    <property type="match status" value="1"/>
</dbReference>
<evidence type="ECO:0000256" key="1">
    <source>
        <dbReference type="ARBA" id="ARBA00004141"/>
    </source>
</evidence>
<proteinExistence type="inferred from homology"/>
<accession>A0ABR2VW16</accession>
<evidence type="ECO:0000313" key="8">
    <source>
        <dbReference type="EMBL" id="KAK9704584.1"/>
    </source>
</evidence>
<dbReference type="Gene3D" id="1.20.58.340">
    <property type="entry name" value="Magnesium transport protein CorA, transmembrane region"/>
    <property type="match status" value="2"/>
</dbReference>
<evidence type="ECO:0000313" key="9">
    <source>
        <dbReference type="Proteomes" id="UP001479436"/>
    </source>
</evidence>
<keyword evidence="3 7" id="KW-0812">Transmembrane</keyword>
<feature type="compositionally biased region" description="Basic and acidic residues" evidence="6">
    <location>
        <begin position="1"/>
        <end position="11"/>
    </location>
</feature>
<keyword evidence="5 7" id="KW-0472">Membrane</keyword>
<organism evidence="8 9">
    <name type="scientific">Basidiobolus ranarum</name>
    <dbReference type="NCBI Taxonomy" id="34480"/>
    <lineage>
        <taxon>Eukaryota</taxon>
        <taxon>Fungi</taxon>
        <taxon>Fungi incertae sedis</taxon>
        <taxon>Zoopagomycota</taxon>
        <taxon>Entomophthoromycotina</taxon>
        <taxon>Basidiobolomycetes</taxon>
        <taxon>Basidiobolales</taxon>
        <taxon>Basidiobolaceae</taxon>
        <taxon>Basidiobolus</taxon>
    </lineage>
</organism>
<dbReference type="PANTHER" id="PTHR21535:SF51">
    <property type="entry name" value="MANGANESE RESISTANCE PROTEIN MNR2"/>
    <property type="match status" value="1"/>
</dbReference>
<dbReference type="InterPro" id="IPR045861">
    <property type="entry name" value="CorA_cytoplasmic_dom"/>
</dbReference>
<gene>
    <name evidence="8" type="primary">MNR2_8</name>
    <name evidence="8" type="ORF">K7432_010113</name>
</gene>
<comment type="caution">
    <text evidence="8">The sequence shown here is derived from an EMBL/GenBank/DDBJ whole genome shotgun (WGS) entry which is preliminary data.</text>
</comment>
<dbReference type="InterPro" id="IPR044089">
    <property type="entry name" value="Alr1-like"/>
</dbReference>
<feature type="transmembrane region" description="Helical" evidence="7">
    <location>
        <begin position="433"/>
        <end position="455"/>
    </location>
</feature>
<sequence length="460" mass="52310">MDRHSDHEERANPQSTDAVSTILSIDEDNTALHDPCSELFVEPEPLAQLEGSLPKAEEDVCFPSVTPSQNTNEIEYKALSDFLDHGRFEPHQRKLSSSRKRSISDYSLYNEEPRFTFFSSKIGTLKAYNMSEIATEKTSTEDLLRGGDFWLDILSPSDSELKWLSKIFHIHPLTAEDIQAEETREKCESFKNYYFVNFQTFDTYEQFNMAEAYVENSVSLFNIIRKDSIISIHYRPTPHLQNVLNRIEHLKDYIHVTPDWINYALMDSVVDALIPLVENLEMESDSIDELVFILKESEQSHLLRRIGNARKAISGVLRLLKPKGDVVKGVIKRTGSTLSEHAKQGDDMSLYLGDVQDHILTMVQNASHFEKILSRAHSNYLTQISIEITQSSNRTNDVVAKLTAVASIIVPMNIITGLWGMNVHVPGQDATSLSWFYGLVGFLVFTFICGVAIMIKHRIM</sequence>
<evidence type="ECO:0000256" key="3">
    <source>
        <dbReference type="ARBA" id="ARBA00022692"/>
    </source>
</evidence>
<comment type="subcellular location">
    <subcellularLocation>
        <location evidence="1">Membrane</location>
        <topology evidence="1">Multi-pass membrane protein</topology>
    </subcellularLocation>
</comment>
<evidence type="ECO:0000256" key="5">
    <source>
        <dbReference type="ARBA" id="ARBA00023136"/>
    </source>
</evidence>
<evidence type="ECO:0000256" key="7">
    <source>
        <dbReference type="SAM" id="Phobius"/>
    </source>
</evidence>
<dbReference type="PANTHER" id="PTHR21535">
    <property type="entry name" value="MAGNESIUM AND COBALT TRANSPORT PROTEIN/MITOCHONDRIAL IMPORT INNER MEMBRANE TRANSLOCASE SUBUNIT TIM8"/>
    <property type="match status" value="1"/>
</dbReference>
<dbReference type="InterPro" id="IPR002523">
    <property type="entry name" value="MgTranspt_CorA/ZnTranspt_ZntB"/>
</dbReference>
<comment type="similarity">
    <text evidence="2">Belongs to the CorA metal ion transporter (MIT) (TC 1.A.35) family.</text>
</comment>
<keyword evidence="4 7" id="KW-1133">Transmembrane helix</keyword>
<dbReference type="Proteomes" id="UP001479436">
    <property type="component" value="Unassembled WGS sequence"/>
</dbReference>
<dbReference type="SUPFAM" id="SSF143865">
    <property type="entry name" value="CorA soluble domain-like"/>
    <property type="match status" value="1"/>
</dbReference>
<reference evidence="8 9" key="1">
    <citation type="submission" date="2023-04" db="EMBL/GenBank/DDBJ databases">
        <title>Genome of Basidiobolus ranarum AG-B5.</title>
        <authorList>
            <person name="Stajich J.E."/>
            <person name="Carter-House D."/>
            <person name="Gryganskyi A."/>
        </authorList>
    </citation>
    <scope>NUCLEOTIDE SEQUENCE [LARGE SCALE GENOMIC DNA]</scope>
    <source>
        <strain evidence="8 9">AG-B5</strain>
    </source>
</reference>